<protein>
    <recommendedName>
        <fullName evidence="5">DUF1845 domain-containing protein</fullName>
    </recommendedName>
</protein>
<gene>
    <name evidence="3" type="ORF">EWM63_27540</name>
</gene>
<dbReference type="RefSeq" id="WP_130189375.1">
    <property type="nucleotide sequence ID" value="NZ_CP035913.1"/>
</dbReference>
<keyword evidence="4" id="KW-1185">Reference proteome</keyword>
<name>A0A4P6L479_9BURK</name>
<dbReference type="EMBL" id="CP035913">
    <property type="protein sequence ID" value="QBE66267.1"/>
    <property type="molecule type" value="Genomic_DNA"/>
</dbReference>
<dbReference type="AlphaFoldDB" id="A0A4P6L479"/>
<reference evidence="3 4" key="1">
    <citation type="submission" date="2019-02" db="EMBL/GenBank/DDBJ databases">
        <title>Draft Genome Sequences of Six Type Strains of the Genus Massilia.</title>
        <authorList>
            <person name="Miess H."/>
            <person name="Frediansyhah A."/>
            <person name="Gross H."/>
        </authorList>
    </citation>
    <scope>NUCLEOTIDE SEQUENCE [LARGE SCALE GENOMIC DNA]</scope>
    <source>
        <strain evidence="3 4">DSM 17473</strain>
    </source>
</reference>
<evidence type="ECO:0000256" key="1">
    <source>
        <dbReference type="SAM" id="Coils"/>
    </source>
</evidence>
<keyword evidence="1" id="KW-0175">Coiled coil</keyword>
<evidence type="ECO:0000256" key="2">
    <source>
        <dbReference type="SAM" id="MobiDB-lite"/>
    </source>
</evidence>
<sequence length="232" mass="25754">MMNAHTDTPVLVGANHGATNLKLLARQAAAKTDRIESASRKIGVTLYSPEGKRLYLRCFEISQINFHYITVFARMKVADSEVERIEQELRTMLDSRLKRLNKALVDAEAKCTANGISQLATYDVEPLAFDAKVFSMLDRRLLELIEKVDQLMPMLETLCIDEVITPSQLLIEKSRNKNAVRGATKAIRIVRASLERKANTPTPITAPSPLAASDENSNDPVTDLVDAAAEHH</sequence>
<accession>A0A4P6L479</accession>
<evidence type="ECO:0000313" key="4">
    <source>
        <dbReference type="Proteomes" id="UP000290637"/>
    </source>
</evidence>
<evidence type="ECO:0008006" key="5">
    <source>
        <dbReference type="Google" id="ProtNLM"/>
    </source>
</evidence>
<evidence type="ECO:0000313" key="3">
    <source>
        <dbReference type="EMBL" id="QBE66267.1"/>
    </source>
</evidence>
<feature type="coiled-coil region" evidence="1">
    <location>
        <begin position="75"/>
        <end position="110"/>
    </location>
</feature>
<feature type="region of interest" description="Disordered" evidence="2">
    <location>
        <begin position="198"/>
        <end position="232"/>
    </location>
</feature>
<dbReference type="Proteomes" id="UP000290637">
    <property type="component" value="Chromosome"/>
</dbReference>
<dbReference type="KEGG" id="plue:EWM63_27540"/>
<dbReference type="OrthoDB" id="8905305at2"/>
<organism evidence="3 4">
    <name type="scientific">Pseudoduganella lutea</name>
    <dbReference type="NCBI Taxonomy" id="321985"/>
    <lineage>
        <taxon>Bacteria</taxon>
        <taxon>Pseudomonadati</taxon>
        <taxon>Pseudomonadota</taxon>
        <taxon>Betaproteobacteria</taxon>
        <taxon>Burkholderiales</taxon>
        <taxon>Oxalobacteraceae</taxon>
        <taxon>Telluria group</taxon>
        <taxon>Pseudoduganella</taxon>
    </lineage>
</organism>
<proteinExistence type="predicted"/>